<feature type="repeat" description="PPR" evidence="2">
    <location>
        <begin position="169"/>
        <end position="203"/>
    </location>
</feature>
<proteinExistence type="predicted"/>
<dbReference type="AlphaFoldDB" id="A0A9D4UTN3"/>
<name>A0A9D4UTN3_ADICA</name>
<evidence type="ECO:0000256" key="2">
    <source>
        <dbReference type="PROSITE-ProRule" id="PRU00708"/>
    </source>
</evidence>
<dbReference type="GO" id="GO:0008270">
    <property type="term" value="F:zinc ion binding"/>
    <property type="evidence" value="ECO:0007669"/>
    <property type="project" value="InterPro"/>
</dbReference>
<comment type="caution">
    <text evidence="4">The sequence shown here is derived from an EMBL/GenBank/DDBJ whole genome shotgun (WGS) entry which is preliminary data.</text>
</comment>
<dbReference type="FunFam" id="1.25.40.10:FF:000288">
    <property type="entry name" value="Pentatricopeptide repeat-containing protein At4g02750"/>
    <property type="match status" value="1"/>
</dbReference>
<evidence type="ECO:0000259" key="3">
    <source>
        <dbReference type="Pfam" id="PF14432"/>
    </source>
</evidence>
<dbReference type="Proteomes" id="UP000886520">
    <property type="component" value="Chromosome 11"/>
</dbReference>
<dbReference type="InterPro" id="IPR046848">
    <property type="entry name" value="E_motif"/>
</dbReference>
<dbReference type="InterPro" id="IPR032867">
    <property type="entry name" value="DYW_dom"/>
</dbReference>
<dbReference type="EMBL" id="JABFUD020000011">
    <property type="protein sequence ID" value="KAI5073621.1"/>
    <property type="molecule type" value="Genomic_DNA"/>
</dbReference>
<gene>
    <name evidence="4" type="ORF">GOP47_0011634</name>
</gene>
<dbReference type="Pfam" id="PF20431">
    <property type="entry name" value="E_motif"/>
    <property type="match status" value="1"/>
</dbReference>
<dbReference type="InterPro" id="IPR011990">
    <property type="entry name" value="TPR-like_helical_dom_sf"/>
</dbReference>
<dbReference type="Pfam" id="PF13812">
    <property type="entry name" value="PPR_3"/>
    <property type="match status" value="1"/>
</dbReference>
<dbReference type="Pfam" id="PF14432">
    <property type="entry name" value="DYW_deaminase"/>
    <property type="match status" value="1"/>
</dbReference>
<protein>
    <recommendedName>
        <fullName evidence="3">DYW domain-containing protein</fullName>
    </recommendedName>
</protein>
<dbReference type="InterPro" id="IPR002885">
    <property type="entry name" value="PPR_rpt"/>
</dbReference>
<dbReference type="PROSITE" id="PS51375">
    <property type="entry name" value="PPR"/>
    <property type="match status" value="1"/>
</dbReference>
<dbReference type="PANTHER" id="PTHR47926:SF533">
    <property type="entry name" value="DYW DOMAIN-CONTAINING PROTEIN"/>
    <property type="match status" value="1"/>
</dbReference>
<evidence type="ECO:0000313" key="5">
    <source>
        <dbReference type="Proteomes" id="UP000886520"/>
    </source>
</evidence>
<organism evidence="4 5">
    <name type="scientific">Adiantum capillus-veneris</name>
    <name type="common">Maidenhair fern</name>
    <dbReference type="NCBI Taxonomy" id="13818"/>
    <lineage>
        <taxon>Eukaryota</taxon>
        <taxon>Viridiplantae</taxon>
        <taxon>Streptophyta</taxon>
        <taxon>Embryophyta</taxon>
        <taxon>Tracheophyta</taxon>
        <taxon>Polypodiopsida</taxon>
        <taxon>Polypodiidae</taxon>
        <taxon>Polypodiales</taxon>
        <taxon>Pteridineae</taxon>
        <taxon>Pteridaceae</taxon>
        <taxon>Vittarioideae</taxon>
        <taxon>Adiantum</taxon>
    </lineage>
</organism>
<dbReference type="InterPro" id="IPR046960">
    <property type="entry name" value="PPR_At4g14850-like_plant"/>
</dbReference>
<dbReference type="GO" id="GO:0009451">
    <property type="term" value="P:RNA modification"/>
    <property type="evidence" value="ECO:0007669"/>
    <property type="project" value="InterPro"/>
</dbReference>
<evidence type="ECO:0000256" key="1">
    <source>
        <dbReference type="ARBA" id="ARBA00022737"/>
    </source>
</evidence>
<keyword evidence="1" id="KW-0677">Repeat</keyword>
<dbReference type="Pfam" id="PF01535">
    <property type="entry name" value="PPR"/>
    <property type="match status" value="2"/>
</dbReference>
<feature type="domain" description="DYW" evidence="3">
    <location>
        <begin position="434"/>
        <end position="526"/>
    </location>
</feature>
<dbReference type="GO" id="GO:0003723">
    <property type="term" value="F:RNA binding"/>
    <property type="evidence" value="ECO:0007669"/>
    <property type="project" value="InterPro"/>
</dbReference>
<accession>A0A9D4UTN3</accession>
<keyword evidence="5" id="KW-1185">Reference proteome</keyword>
<reference evidence="4" key="1">
    <citation type="submission" date="2021-01" db="EMBL/GenBank/DDBJ databases">
        <title>Adiantum capillus-veneris genome.</title>
        <authorList>
            <person name="Fang Y."/>
            <person name="Liao Q."/>
        </authorList>
    </citation>
    <scope>NUCLEOTIDE SEQUENCE</scope>
    <source>
        <strain evidence="4">H3</strain>
        <tissue evidence="4">Leaf</tissue>
    </source>
</reference>
<dbReference type="Gene3D" id="1.25.40.10">
    <property type="entry name" value="Tetratricopeptide repeat domain"/>
    <property type="match status" value="2"/>
</dbReference>
<evidence type="ECO:0000313" key="4">
    <source>
        <dbReference type="EMBL" id="KAI5073621.1"/>
    </source>
</evidence>
<dbReference type="PANTHER" id="PTHR47926">
    <property type="entry name" value="PENTATRICOPEPTIDE REPEAT-CONTAINING PROTEIN"/>
    <property type="match status" value="1"/>
</dbReference>
<dbReference type="SUPFAM" id="SSF48452">
    <property type="entry name" value="TPR-like"/>
    <property type="match status" value="1"/>
</dbReference>
<sequence>MVKTIRSNRLVPQRSSHLAAQEYYTDYHVENAEGTQPRLAISSSRIIQVNPRCHVQANGAVARLPESCSTAVTFSSYALLLRQCGSSKALQEGRCMVDGVIPHESTFVSVLSACVCEESLAEGKWIHEYACSCGVELDPMVGTALINMHGKCGSPEGAVEIFDRLCERDLIAWSAMIGIHAQHRQDHEALHVFEQMLLVGMFPTNVTYLGLIDACTVSTNLASGVRVLAYAQHGQSKLGLRLYKQMIRDGVLPSEVTFFSVLSACSFAGLMEEAEGYFDSMKRDYGISPKAEHYNCLVDLYGRAGRLDEGENMIRSMPCSPTSASWMTLLGACKAELDVPRAKYAAEKAAELDPENAAPLVILSNIYAACGMWEEVNKLRKHMKEKGLKKQPGRSSIEIDGETHDFSVADEMHPKCQEIYAELERLHQQMKEAGYSPVTRVVLHDVDEETKEQVVCYHSERIALAFGLLSTPPHTSLRIIKNLRACPDCHSAFKFISKLLSREIIVRDCSRFHIIKDGVCSCADYW</sequence>
<dbReference type="OrthoDB" id="185373at2759"/>
<dbReference type="NCBIfam" id="TIGR00756">
    <property type="entry name" value="PPR"/>
    <property type="match status" value="1"/>
</dbReference>